<keyword evidence="2" id="KW-0238">DNA-binding</keyword>
<dbReference type="InterPro" id="IPR016177">
    <property type="entry name" value="DNA-bd_dom_sf"/>
</dbReference>
<evidence type="ECO:0000256" key="2">
    <source>
        <dbReference type="ARBA" id="ARBA00023125"/>
    </source>
</evidence>
<evidence type="ECO:0000256" key="3">
    <source>
        <dbReference type="ARBA" id="ARBA00023163"/>
    </source>
</evidence>
<comment type="caution">
    <text evidence="5">The sequence shown here is derived from an EMBL/GenBank/DDBJ whole genome shotgun (WGS) entry which is preliminary data.</text>
</comment>
<dbReference type="Pfam" id="PF00847">
    <property type="entry name" value="AP2"/>
    <property type="match status" value="1"/>
</dbReference>
<evidence type="ECO:0000313" key="6">
    <source>
        <dbReference type="Proteomes" id="UP000622245"/>
    </source>
</evidence>
<gene>
    <name evidence="5" type="ORF">JM949_06495</name>
</gene>
<sequence length="167" mass="18711">MTVEIPLTQGHVALVDDEDAELVLPFTWRAESRGEVLYAVRTVPAGSPVSRYMHKLLTGYDRTDHANGNGLDNRRANLRRATHAQNASNMVAHRDSASRFKGVTWHAQRRRWTARIASAGRYLYLGLFDDDEAAARAYDERARELFGEFAAVNFPRPGERSALRGAA</sequence>
<dbReference type="InterPro" id="IPR036955">
    <property type="entry name" value="AP2/ERF_dom_sf"/>
</dbReference>
<dbReference type="PROSITE" id="PS51032">
    <property type="entry name" value="AP2_ERF"/>
    <property type="match status" value="1"/>
</dbReference>
<dbReference type="RefSeq" id="WP_203147538.1">
    <property type="nucleotide sequence ID" value="NZ_JAEVHL010000017.1"/>
</dbReference>
<evidence type="ECO:0000256" key="1">
    <source>
        <dbReference type="ARBA" id="ARBA00023015"/>
    </source>
</evidence>
<dbReference type="EMBL" id="JAEVHL010000017">
    <property type="protein sequence ID" value="MBM0275132.1"/>
    <property type="molecule type" value="Genomic_DNA"/>
</dbReference>
<keyword evidence="3" id="KW-0804">Transcription</keyword>
<keyword evidence="6" id="KW-1185">Reference proteome</keyword>
<accession>A0ABS1YCN3</accession>
<organism evidence="5 6">
    <name type="scientific">Micromonospora tarensis</name>
    <dbReference type="NCBI Taxonomy" id="2806100"/>
    <lineage>
        <taxon>Bacteria</taxon>
        <taxon>Bacillati</taxon>
        <taxon>Actinomycetota</taxon>
        <taxon>Actinomycetes</taxon>
        <taxon>Micromonosporales</taxon>
        <taxon>Micromonosporaceae</taxon>
        <taxon>Micromonospora</taxon>
    </lineage>
</organism>
<dbReference type="PANTHER" id="PTHR32467:SF90">
    <property type="entry name" value="AP2-LIKE ETHYLENE-RESPONSIVE TRANSCRIPTION FACTOR AIL1"/>
    <property type="match status" value="1"/>
</dbReference>
<dbReference type="InterPro" id="IPR001471">
    <property type="entry name" value="AP2/ERF_dom"/>
</dbReference>
<dbReference type="Gene3D" id="3.30.730.10">
    <property type="entry name" value="AP2/ERF domain"/>
    <property type="match status" value="1"/>
</dbReference>
<proteinExistence type="predicted"/>
<reference evidence="5 6" key="1">
    <citation type="submission" date="2021-01" db="EMBL/GenBank/DDBJ databases">
        <title>Draft genome sequence of Micromonospora sp. strain STR1s_6.</title>
        <authorList>
            <person name="Karlyshev A."/>
            <person name="Jawad R."/>
        </authorList>
    </citation>
    <scope>NUCLEOTIDE SEQUENCE [LARGE SCALE GENOMIC DNA]</scope>
    <source>
        <strain evidence="5 6">STR1S-6</strain>
    </source>
</reference>
<name>A0ABS1YCN3_9ACTN</name>
<evidence type="ECO:0000259" key="4">
    <source>
        <dbReference type="PROSITE" id="PS51032"/>
    </source>
</evidence>
<dbReference type="SUPFAM" id="SSF54060">
    <property type="entry name" value="His-Me finger endonucleases"/>
    <property type="match status" value="1"/>
</dbReference>
<dbReference type="SUPFAM" id="SSF54171">
    <property type="entry name" value="DNA-binding domain"/>
    <property type="match status" value="1"/>
</dbReference>
<dbReference type="InterPro" id="IPR044925">
    <property type="entry name" value="His-Me_finger_sf"/>
</dbReference>
<protein>
    <recommendedName>
        <fullName evidence="4">AP2/ERF domain-containing protein</fullName>
    </recommendedName>
</protein>
<dbReference type="Proteomes" id="UP000622245">
    <property type="component" value="Unassembled WGS sequence"/>
</dbReference>
<dbReference type="SMART" id="SM00380">
    <property type="entry name" value="AP2"/>
    <property type="match status" value="1"/>
</dbReference>
<evidence type="ECO:0000313" key="5">
    <source>
        <dbReference type="EMBL" id="MBM0275132.1"/>
    </source>
</evidence>
<feature type="domain" description="AP2/ERF" evidence="4">
    <location>
        <begin position="99"/>
        <end position="155"/>
    </location>
</feature>
<dbReference type="PANTHER" id="PTHR32467">
    <property type="entry name" value="AP2-LIKE ETHYLENE-RESPONSIVE TRANSCRIPTION FACTOR"/>
    <property type="match status" value="1"/>
</dbReference>
<keyword evidence="1" id="KW-0805">Transcription regulation</keyword>